<feature type="signal peptide" evidence="2">
    <location>
        <begin position="1"/>
        <end position="22"/>
    </location>
</feature>
<feature type="transmembrane region" description="Helical" evidence="1">
    <location>
        <begin position="157"/>
        <end position="177"/>
    </location>
</feature>
<organism evidence="3 4">
    <name type="scientific">Candidatus Venteria ishoeyi</name>
    <dbReference type="NCBI Taxonomy" id="1899563"/>
    <lineage>
        <taxon>Bacteria</taxon>
        <taxon>Pseudomonadati</taxon>
        <taxon>Pseudomonadota</taxon>
        <taxon>Gammaproteobacteria</taxon>
        <taxon>Thiotrichales</taxon>
        <taxon>Thiotrichaceae</taxon>
        <taxon>Venteria</taxon>
    </lineage>
</organism>
<keyword evidence="1" id="KW-1133">Transmembrane helix</keyword>
<evidence type="ECO:0000313" key="3">
    <source>
        <dbReference type="EMBL" id="SEH07256.1"/>
    </source>
</evidence>
<reference evidence="3 4" key="1">
    <citation type="submission" date="2016-10" db="EMBL/GenBank/DDBJ databases">
        <authorList>
            <person name="de Groot N.N."/>
        </authorList>
    </citation>
    <scope>NUCLEOTIDE SEQUENCE [LARGE SCALE GENOMIC DNA]</scope>
    <source>
        <strain evidence="3">MBHS1</strain>
    </source>
</reference>
<keyword evidence="1" id="KW-0472">Membrane</keyword>
<protein>
    <submittedName>
        <fullName evidence="3">Uncharacterized protein</fullName>
    </submittedName>
</protein>
<evidence type="ECO:0000313" key="4">
    <source>
        <dbReference type="Proteomes" id="UP000236724"/>
    </source>
</evidence>
<keyword evidence="1" id="KW-0812">Transmembrane</keyword>
<dbReference type="Proteomes" id="UP000236724">
    <property type="component" value="Unassembled WGS sequence"/>
</dbReference>
<dbReference type="AlphaFoldDB" id="A0A1H6FDM7"/>
<sequence length="188" mass="21346">MKKIIYLLCISAAMVVSFSHIQARLAQTRAQNGINEHVQTLALLKQQSQHLSMAQQLRSDLLPSIANLTAKIEWEKENIQSAQTFAAPAVMWLALSLWALALLLWLKWFQHLAKKRKPWKRKSSRMHWQQQAVFFSGLGFLLGSILLPLFYARVDMWMVLSLAGVGVAVTLLGIRLMKPKKANVSRNV</sequence>
<feature type="transmembrane region" description="Helical" evidence="1">
    <location>
        <begin position="89"/>
        <end position="109"/>
    </location>
</feature>
<dbReference type="RefSeq" id="WP_103920925.1">
    <property type="nucleotide sequence ID" value="NZ_FMSV02000528.1"/>
</dbReference>
<keyword evidence="4" id="KW-1185">Reference proteome</keyword>
<accession>A0A1H6FDM7</accession>
<dbReference type="EMBL" id="FMSV02000528">
    <property type="protein sequence ID" value="SEH07256.1"/>
    <property type="molecule type" value="Genomic_DNA"/>
</dbReference>
<name>A0A1H6FDM7_9GAMM</name>
<evidence type="ECO:0000256" key="2">
    <source>
        <dbReference type="SAM" id="SignalP"/>
    </source>
</evidence>
<keyword evidence="2" id="KW-0732">Signal</keyword>
<feature type="transmembrane region" description="Helical" evidence="1">
    <location>
        <begin position="130"/>
        <end position="151"/>
    </location>
</feature>
<proteinExistence type="predicted"/>
<feature type="chain" id="PRO_5014919172" evidence="2">
    <location>
        <begin position="23"/>
        <end position="188"/>
    </location>
</feature>
<evidence type="ECO:0000256" key="1">
    <source>
        <dbReference type="SAM" id="Phobius"/>
    </source>
</evidence>
<gene>
    <name evidence="3" type="ORF">MBHS_03131</name>
</gene>